<reference evidence="2 3" key="1">
    <citation type="journal article" date="2015" name="Fungal Genet. Biol.">
        <title>Evolution of novel wood decay mechanisms in Agaricales revealed by the genome sequences of Fistulina hepatica and Cylindrobasidium torrendii.</title>
        <authorList>
            <person name="Floudas D."/>
            <person name="Held B.W."/>
            <person name="Riley R."/>
            <person name="Nagy L.G."/>
            <person name="Koehler G."/>
            <person name="Ransdell A.S."/>
            <person name="Younus H."/>
            <person name="Chow J."/>
            <person name="Chiniquy J."/>
            <person name="Lipzen A."/>
            <person name="Tritt A."/>
            <person name="Sun H."/>
            <person name="Haridas S."/>
            <person name="LaButti K."/>
            <person name="Ohm R.A."/>
            <person name="Kues U."/>
            <person name="Blanchette R.A."/>
            <person name="Grigoriev I.V."/>
            <person name="Minto R.E."/>
            <person name="Hibbett D.S."/>
        </authorList>
    </citation>
    <scope>NUCLEOTIDE SEQUENCE [LARGE SCALE GENOMIC DNA]</scope>
    <source>
        <strain evidence="2 3">FP15055 ss-10</strain>
    </source>
</reference>
<dbReference type="Proteomes" id="UP000054007">
    <property type="component" value="Unassembled WGS sequence"/>
</dbReference>
<dbReference type="EMBL" id="KN880920">
    <property type="protein sequence ID" value="KIY61544.1"/>
    <property type="molecule type" value="Genomic_DNA"/>
</dbReference>
<sequence>MESQYDFVGAADSIHELICICRDRQIEHVARHEHRNLPGVFGASRDDAKTWGLYRKMLDGKDEEVQFTTEGAVCGIDLPPFHTIPRNRAHILQQSIQVTGLDGGKGLFSDGLRTIREAQLVLSRAATGLGEWQPGECKQHRDSPSLDIGNRIFEAKTSSGADVPFDDSVDPKGVLALLARQSGLRHTVDNAVLYLKRRMVGGKFKHNSISPQTIKIGDLVEVKFSIIAVPAKFASAGGPLPSGMSCRIKLKLRAIVLLDTEFSDNEIRVGWERERSAKRAVEDPEEDGRAAVVRRNGYVDEDSE</sequence>
<dbReference type="AlphaFoldDB" id="A0A0D7AUL2"/>
<organism evidence="2 3">
    <name type="scientific">Cylindrobasidium torrendii FP15055 ss-10</name>
    <dbReference type="NCBI Taxonomy" id="1314674"/>
    <lineage>
        <taxon>Eukaryota</taxon>
        <taxon>Fungi</taxon>
        <taxon>Dikarya</taxon>
        <taxon>Basidiomycota</taxon>
        <taxon>Agaricomycotina</taxon>
        <taxon>Agaricomycetes</taxon>
        <taxon>Agaricomycetidae</taxon>
        <taxon>Agaricales</taxon>
        <taxon>Marasmiineae</taxon>
        <taxon>Physalacriaceae</taxon>
        <taxon>Cylindrobasidium</taxon>
    </lineage>
</organism>
<feature type="region of interest" description="Disordered" evidence="1">
    <location>
        <begin position="274"/>
        <end position="304"/>
    </location>
</feature>
<name>A0A0D7AUL2_9AGAR</name>
<keyword evidence="3" id="KW-1185">Reference proteome</keyword>
<evidence type="ECO:0000313" key="2">
    <source>
        <dbReference type="EMBL" id="KIY61544.1"/>
    </source>
</evidence>
<protein>
    <submittedName>
        <fullName evidence="2">Uncharacterized protein</fullName>
    </submittedName>
</protein>
<gene>
    <name evidence="2" type="ORF">CYLTODRAFT_459781</name>
</gene>
<proteinExistence type="predicted"/>
<accession>A0A0D7AUL2</accession>
<evidence type="ECO:0000256" key="1">
    <source>
        <dbReference type="SAM" id="MobiDB-lite"/>
    </source>
</evidence>
<evidence type="ECO:0000313" key="3">
    <source>
        <dbReference type="Proteomes" id="UP000054007"/>
    </source>
</evidence>
<dbReference type="OrthoDB" id="3269456at2759"/>